<dbReference type="GO" id="GO:0008270">
    <property type="term" value="F:zinc ion binding"/>
    <property type="evidence" value="ECO:0007669"/>
    <property type="project" value="InterPro"/>
</dbReference>
<keyword evidence="5" id="KW-0539">Nucleus</keyword>
<evidence type="ECO:0000256" key="2">
    <source>
        <dbReference type="ARBA" id="ARBA00022833"/>
    </source>
</evidence>
<dbReference type="InterPro" id="IPR007219">
    <property type="entry name" value="XnlR_reg_dom"/>
</dbReference>
<dbReference type="PANTHER" id="PTHR47660:SF2">
    <property type="entry name" value="TRANSCRIPTION FACTOR WITH C2H2 AND ZN(2)-CYS(6) DNA BINDING DOMAIN (EUROFUNG)"/>
    <property type="match status" value="1"/>
</dbReference>
<keyword evidence="9" id="KW-1185">Reference proteome</keyword>
<keyword evidence="2" id="KW-0862">Zinc</keyword>
<proteinExistence type="predicted"/>
<evidence type="ECO:0000256" key="3">
    <source>
        <dbReference type="ARBA" id="ARBA00023015"/>
    </source>
</evidence>
<evidence type="ECO:0000256" key="5">
    <source>
        <dbReference type="ARBA" id="ARBA00023242"/>
    </source>
</evidence>
<evidence type="ECO:0000313" key="9">
    <source>
        <dbReference type="Proteomes" id="UP000481858"/>
    </source>
</evidence>
<dbReference type="OrthoDB" id="40579at2759"/>
<feature type="compositionally biased region" description="Polar residues" evidence="6">
    <location>
        <begin position="1"/>
        <end position="23"/>
    </location>
</feature>
<dbReference type="GO" id="GO:0006351">
    <property type="term" value="P:DNA-templated transcription"/>
    <property type="evidence" value="ECO:0007669"/>
    <property type="project" value="InterPro"/>
</dbReference>
<dbReference type="AlphaFoldDB" id="A0A7C8ILV9"/>
<dbReference type="InParanoid" id="A0A7C8ILV9"/>
<accession>A0A7C8ILV9</accession>
<comment type="caution">
    <text evidence="8">The sequence shown here is derived from an EMBL/GenBank/DDBJ whole genome shotgun (WGS) entry which is preliminary data.</text>
</comment>
<evidence type="ECO:0000313" key="8">
    <source>
        <dbReference type="EMBL" id="KAF2966929.1"/>
    </source>
</evidence>
<evidence type="ECO:0000256" key="6">
    <source>
        <dbReference type="SAM" id="MobiDB-lite"/>
    </source>
</evidence>
<keyword evidence="3" id="KW-0805">Transcription regulation</keyword>
<organism evidence="8 9">
    <name type="scientific">Xylaria multiplex</name>
    <dbReference type="NCBI Taxonomy" id="323545"/>
    <lineage>
        <taxon>Eukaryota</taxon>
        <taxon>Fungi</taxon>
        <taxon>Dikarya</taxon>
        <taxon>Ascomycota</taxon>
        <taxon>Pezizomycotina</taxon>
        <taxon>Sordariomycetes</taxon>
        <taxon>Xylariomycetidae</taxon>
        <taxon>Xylariales</taxon>
        <taxon>Xylariaceae</taxon>
        <taxon>Xylaria</taxon>
    </lineage>
</organism>
<name>A0A7C8ILV9_9PEZI</name>
<evidence type="ECO:0000256" key="4">
    <source>
        <dbReference type="ARBA" id="ARBA00023163"/>
    </source>
</evidence>
<keyword evidence="1" id="KW-0479">Metal-binding</keyword>
<gene>
    <name evidence="8" type="ORF">GQX73_g6655</name>
</gene>
<keyword evidence="4" id="KW-0804">Transcription</keyword>
<dbReference type="Proteomes" id="UP000481858">
    <property type="component" value="Unassembled WGS sequence"/>
</dbReference>
<dbReference type="PANTHER" id="PTHR47660">
    <property type="entry name" value="TRANSCRIPTION FACTOR WITH C2H2 AND ZN(2)-CYS(6) DNA BINDING DOMAIN (EUROFUNG)-RELATED-RELATED"/>
    <property type="match status" value="1"/>
</dbReference>
<reference evidence="8 9" key="1">
    <citation type="submission" date="2019-12" db="EMBL/GenBank/DDBJ databases">
        <title>Draft genome sequence of the ascomycete Xylaria multiplex DSM 110363.</title>
        <authorList>
            <person name="Buettner E."/>
            <person name="Kellner H."/>
        </authorList>
    </citation>
    <scope>NUCLEOTIDE SEQUENCE [LARGE SCALE GENOMIC DNA]</scope>
    <source>
        <strain evidence="8 9">DSM 110363</strain>
    </source>
</reference>
<dbReference type="GO" id="GO:0003677">
    <property type="term" value="F:DNA binding"/>
    <property type="evidence" value="ECO:0007669"/>
    <property type="project" value="InterPro"/>
</dbReference>
<feature type="region of interest" description="Disordered" evidence="6">
    <location>
        <begin position="1"/>
        <end position="25"/>
    </location>
</feature>
<protein>
    <recommendedName>
        <fullName evidence="7">Xylanolytic transcriptional activator regulatory domain-containing protein</fullName>
    </recommendedName>
</protein>
<dbReference type="EMBL" id="WUBL01000078">
    <property type="protein sequence ID" value="KAF2966929.1"/>
    <property type="molecule type" value="Genomic_DNA"/>
</dbReference>
<evidence type="ECO:0000256" key="1">
    <source>
        <dbReference type="ARBA" id="ARBA00022723"/>
    </source>
</evidence>
<sequence length="607" mass="67772">MLSTGTRANSDATAAHQQGQTRGSNEHALTTMALSMYPDIDLLPGHWTPLGGLDFDMVSTEFDDIDLHLPGPSNENISFDFGSESVMGRRTALDESSSSSPIAIVRSNAFRNSHWRFQPNAHDHYGAEEHNLSLPATTGDHPTPESQLVLEKRMIPSKLGVVSRDRLLTVVVDNCQPQNLSKVVASFPSLELLDALIQFYIISPVARSVSLFHIASFDPSLKRAELLAAIAAAGAVLTSDSALTKLGYAIQECVRAAVPKLWERDNSTIRDLELCQAWMILLETSLWSGQSRRVEIAESFLQPLLTMLRRNSKFRRSGYCDISVQSDDNGETLDQKWCLWIQQESFRRLAFRLLQHDTDSSLALMVNPLVSYAEVTLALPCSNDLWGASSSEDWKSVYLSKSQPQVFVFDCLEDPEIITTGGMRVDTLATGLAYLSCLPQKGTEFLMKCRQEELFKSLEQFRICVDSSMPLDIIMRLEAIHLHIFTPFEAIQVFAGMEGPEQVREMAPIVLRWTKSDEARKAVWHAGQIFRAAKKFPRGQIQGLAAIVLYHASLVLWVYGSLLKEDELDSITSPQSNPQILGQTVWLDGPNDTALQRFIQIRQSVNN</sequence>
<dbReference type="Pfam" id="PF04082">
    <property type="entry name" value="Fungal_trans"/>
    <property type="match status" value="1"/>
</dbReference>
<evidence type="ECO:0000259" key="7">
    <source>
        <dbReference type="Pfam" id="PF04082"/>
    </source>
</evidence>
<feature type="domain" description="Xylanolytic transcriptional activator regulatory" evidence="7">
    <location>
        <begin position="210"/>
        <end position="401"/>
    </location>
</feature>